<reference evidence="1 2" key="1">
    <citation type="submission" date="2019-05" db="EMBL/GenBank/DDBJ databases">
        <title>Another draft genome of Portunus trituberculatus and its Hox gene families provides insights of decapod evolution.</title>
        <authorList>
            <person name="Jeong J.-H."/>
            <person name="Song I."/>
            <person name="Kim S."/>
            <person name="Choi T."/>
            <person name="Kim D."/>
            <person name="Ryu S."/>
            <person name="Kim W."/>
        </authorList>
    </citation>
    <scope>NUCLEOTIDE SEQUENCE [LARGE SCALE GENOMIC DNA]</scope>
    <source>
        <tissue evidence="1">Muscle</tissue>
    </source>
</reference>
<evidence type="ECO:0000313" key="1">
    <source>
        <dbReference type="EMBL" id="MPC47194.1"/>
    </source>
</evidence>
<dbReference type="EMBL" id="VSRR010007603">
    <property type="protein sequence ID" value="MPC47194.1"/>
    <property type="molecule type" value="Genomic_DNA"/>
</dbReference>
<dbReference type="Proteomes" id="UP000324222">
    <property type="component" value="Unassembled WGS sequence"/>
</dbReference>
<gene>
    <name evidence="1" type="ORF">E2C01_040931</name>
</gene>
<organism evidence="1 2">
    <name type="scientific">Portunus trituberculatus</name>
    <name type="common">Swimming crab</name>
    <name type="synonym">Neptunus trituberculatus</name>
    <dbReference type="NCBI Taxonomy" id="210409"/>
    <lineage>
        <taxon>Eukaryota</taxon>
        <taxon>Metazoa</taxon>
        <taxon>Ecdysozoa</taxon>
        <taxon>Arthropoda</taxon>
        <taxon>Crustacea</taxon>
        <taxon>Multicrustacea</taxon>
        <taxon>Malacostraca</taxon>
        <taxon>Eumalacostraca</taxon>
        <taxon>Eucarida</taxon>
        <taxon>Decapoda</taxon>
        <taxon>Pleocyemata</taxon>
        <taxon>Brachyura</taxon>
        <taxon>Eubrachyura</taxon>
        <taxon>Portunoidea</taxon>
        <taxon>Portunidae</taxon>
        <taxon>Portuninae</taxon>
        <taxon>Portunus</taxon>
    </lineage>
</organism>
<name>A0A5B7FS45_PORTR</name>
<protein>
    <submittedName>
        <fullName evidence="1">Uncharacterized protein</fullName>
    </submittedName>
</protein>
<dbReference type="AlphaFoldDB" id="A0A5B7FS45"/>
<proteinExistence type="predicted"/>
<evidence type="ECO:0000313" key="2">
    <source>
        <dbReference type="Proteomes" id="UP000324222"/>
    </source>
</evidence>
<accession>A0A5B7FS45</accession>
<keyword evidence="2" id="KW-1185">Reference proteome</keyword>
<sequence>MTCVPEVKAVMVCRHSVACGEAPLDLPKWRCLQCFASASWGDLTRYADFPWNDYYFRFRDPTLCAECITEVIVFVKLNRTDPYTAGQSGRHGTCDIL</sequence>
<comment type="caution">
    <text evidence="1">The sequence shown here is derived from an EMBL/GenBank/DDBJ whole genome shotgun (WGS) entry which is preliminary data.</text>
</comment>